<feature type="domain" description="Radical SAM C-terminal extension" evidence="1">
    <location>
        <begin position="22"/>
        <end position="107"/>
    </location>
</feature>
<name>X0TNR8_9ZZZZ</name>
<organism evidence="2">
    <name type="scientific">marine sediment metagenome</name>
    <dbReference type="NCBI Taxonomy" id="412755"/>
    <lineage>
        <taxon>unclassified sequences</taxon>
        <taxon>metagenomes</taxon>
        <taxon>ecological metagenomes</taxon>
    </lineage>
</organism>
<dbReference type="SUPFAM" id="SSF102114">
    <property type="entry name" value="Radical SAM enzymes"/>
    <property type="match status" value="1"/>
</dbReference>
<dbReference type="EMBL" id="BARS01011890">
    <property type="protein sequence ID" value="GAF94869.1"/>
    <property type="molecule type" value="Genomic_DNA"/>
</dbReference>
<protein>
    <recommendedName>
        <fullName evidence="1">Radical SAM C-terminal extension domain-containing protein</fullName>
    </recommendedName>
</protein>
<gene>
    <name evidence="2" type="ORF">S01H1_21445</name>
</gene>
<dbReference type="AlphaFoldDB" id="X0TNR8"/>
<reference evidence="2" key="1">
    <citation type="journal article" date="2014" name="Front. Microbiol.">
        <title>High frequency of phylogenetically diverse reductive dehalogenase-homologous genes in deep subseafloor sedimentary metagenomes.</title>
        <authorList>
            <person name="Kawai M."/>
            <person name="Futagami T."/>
            <person name="Toyoda A."/>
            <person name="Takaki Y."/>
            <person name="Nishi S."/>
            <person name="Hori S."/>
            <person name="Arai W."/>
            <person name="Tsubouchi T."/>
            <person name="Morono Y."/>
            <person name="Uchiyama I."/>
            <person name="Ito T."/>
            <person name="Fujiyama A."/>
            <person name="Inagaki F."/>
            <person name="Takami H."/>
        </authorList>
    </citation>
    <scope>NUCLEOTIDE SEQUENCE</scope>
    <source>
        <strain evidence="2">Expedition CK06-06</strain>
    </source>
</reference>
<dbReference type="Pfam" id="PF16199">
    <property type="entry name" value="Radical_SAM_C"/>
    <property type="match status" value="1"/>
</dbReference>
<dbReference type="InterPro" id="IPR058240">
    <property type="entry name" value="rSAM_sf"/>
</dbReference>
<evidence type="ECO:0000313" key="2">
    <source>
        <dbReference type="EMBL" id="GAF94869.1"/>
    </source>
</evidence>
<sequence length="177" mass="19808">GLPGDDRERLLVSAQQVAELKPDFIRIYPTVVLAGSPLAKLYKEGRYMPLPLKDAVTQVKELYRFFSRRNIQVIRMGLQATVDLDKGSTILAGPYHPSFGHMVYSEIFLDMAMSAIKSANPKGDRVGLHVHPRSVSKMRGLKNGNIKELRGKFHLQSVEIVPDDSLKEDQLKVNALP</sequence>
<evidence type="ECO:0000259" key="1">
    <source>
        <dbReference type="Pfam" id="PF16199"/>
    </source>
</evidence>
<proteinExistence type="predicted"/>
<dbReference type="InterPro" id="IPR032432">
    <property type="entry name" value="Radical_SAM_C"/>
</dbReference>
<comment type="caution">
    <text evidence="2">The sequence shown here is derived from an EMBL/GenBank/DDBJ whole genome shotgun (WGS) entry which is preliminary data.</text>
</comment>
<accession>X0TNR8</accession>
<feature type="non-terminal residue" evidence="2">
    <location>
        <position position="1"/>
    </location>
</feature>